<gene>
    <name evidence="2" type="ORF">B0A81_00205</name>
</gene>
<evidence type="ECO:0000256" key="1">
    <source>
        <dbReference type="SAM" id="SignalP"/>
    </source>
</evidence>
<feature type="signal peptide" evidence="1">
    <location>
        <begin position="1"/>
        <end position="19"/>
    </location>
</feature>
<dbReference type="RefSeq" id="WP_089056128.1">
    <property type="nucleotide sequence ID" value="NZ_MUHD01000001.1"/>
</dbReference>
<keyword evidence="1" id="KW-0732">Signal</keyword>
<evidence type="ECO:0000313" key="2">
    <source>
        <dbReference type="EMBL" id="OXB11816.1"/>
    </source>
</evidence>
<evidence type="ECO:0000313" key="3">
    <source>
        <dbReference type="Proteomes" id="UP000198381"/>
    </source>
</evidence>
<protein>
    <recommendedName>
        <fullName evidence="4">TonB C-terminal domain-containing protein</fullName>
    </recommendedName>
</protein>
<organism evidence="2 3">
    <name type="scientific">Flavobacterium plurextorum</name>
    <dbReference type="NCBI Taxonomy" id="1114867"/>
    <lineage>
        <taxon>Bacteria</taxon>
        <taxon>Pseudomonadati</taxon>
        <taxon>Bacteroidota</taxon>
        <taxon>Flavobacteriia</taxon>
        <taxon>Flavobacteriales</taxon>
        <taxon>Flavobacteriaceae</taxon>
        <taxon>Flavobacterium</taxon>
    </lineage>
</organism>
<reference evidence="2 3" key="1">
    <citation type="submission" date="2016-11" db="EMBL/GenBank/DDBJ databases">
        <title>Whole genomes of Flavobacteriaceae.</title>
        <authorList>
            <person name="Stine C."/>
            <person name="Li C."/>
            <person name="Tadesse D."/>
        </authorList>
    </citation>
    <scope>NUCLEOTIDE SEQUENCE [LARGE SCALE GENOMIC DNA]</scope>
    <source>
        <strain evidence="2 3">CCUG 60112</strain>
    </source>
</reference>
<sequence>MKSILLFITILLFSFTTYSQSKKDSLNKVVRERIKNIQETQSDNPYFTKQEIEEEYVNENNTFQALAQPAENNDLANYFKIYLESNLLKKIDFSTIKSSYLYKNISNSKFNYTIRLTFEINKKKKASNFHINTGNKELNRKVIEIFKNYPLEKLALSEADKRGKISIQLFAKENKKIIIKASTYAVVDQLPVVKGCENLQTNWEISNCLYDKLNNYIIQNISLKTISEQNLRGEITFSPRFSINTEGRIIKVNCIAPNSILKDEIDRAIMSFDQILTPGTRNNKPINTYCNTYRTLTIKDLN</sequence>
<feature type="chain" id="PRO_5045893801" description="TonB C-terminal domain-containing protein" evidence="1">
    <location>
        <begin position="20"/>
        <end position="302"/>
    </location>
</feature>
<dbReference type="EMBL" id="MUHD01000001">
    <property type="protein sequence ID" value="OXB11816.1"/>
    <property type="molecule type" value="Genomic_DNA"/>
</dbReference>
<proteinExistence type="predicted"/>
<comment type="caution">
    <text evidence="2">The sequence shown here is derived from an EMBL/GenBank/DDBJ whole genome shotgun (WGS) entry which is preliminary data.</text>
</comment>
<accession>A0ABX4D060</accession>
<name>A0ABX4D060_9FLAO</name>
<evidence type="ECO:0008006" key="4">
    <source>
        <dbReference type="Google" id="ProtNLM"/>
    </source>
</evidence>
<dbReference type="Proteomes" id="UP000198381">
    <property type="component" value="Unassembled WGS sequence"/>
</dbReference>
<keyword evidence="3" id="KW-1185">Reference proteome</keyword>